<comment type="caution">
    <text evidence="7">The sequence shown here is derived from an EMBL/GenBank/DDBJ whole genome shotgun (WGS) entry which is preliminary data.</text>
</comment>
<evidence type="ECO:0000256" key="2">
    <source>
        <dbReference type="ARBA" id="ARBA00022692"/>
    </source>
</evidence>
<dbReference type="InterPro" id="IPR003339">
    <property type="entry name" value="ABC/ECF_trnsptr_transmembrane"/>
</dbReference>
<feature type="transmembrane region" description="Helical" evidence="6">
    <location>
        <begin position="77"/>
        <end position="95"/>
    </location>
</feature>
<reference evidence="7 8" key="1">
    <citation type="submission" date="2019-07" db="EMBL/GenBank/DDBJ databases">
        <title>Whole genome shotgun sequence of Cellulomonas persica NBRC 101101.</title>
        <authorList>
            <person name="Hosoyama A."/>
            <person name="Uohara A."/>
            <person name="Ohji S."/>
            <person name="Ichikawa N."/>
        </authorList>
    </citation>
    <scope>NUCLEOTIDE SEQUENCE [LARGE SCALE GENOMIC DNA]</scope>
    <source>
        <strain evidence="7 8">NBRC 101101</strain>
    </source>
</reference>
<dbReference type="AlphaFoldDB" id="A0A510V0K3"/>
<sequence>MTAARVTPEPAAEPHGTGVGPRARRRGGGPLRPAWSGPLGLYQPGTSPLHRAPAAGKLLALAVSGLAVVLVRGPLSAAVALGVAVLAHVVAGLHWHRTRRGLTGFAVVALVVGVYQTWARGWAVGFETAADLLALVLLATVVTATTRADDLLDAVRRAARPLRHVGLAPETVALAISLMLRSVPVLVHAAAQSRDAARARGLERSPRAVVVPAAVRMVGHARATGEALAARGLGEDVSPAERARGRGED</sequence>
<organism evidence="7 8">
    <name type="scientific">Cellulomonas persica</name>
    <dbReference type="NCBI Taxonomy" id="76861"/>
    <lineage>
        <taxon>Bacteria</taxon>
        <taxon>Bacillati</taxon>
        <taxon>Actinomycetota</taxon>
        <taxon>Actinomycetes</taxon>
        <taxon>Micrococcales</taxon>
        <taxon>Cellulomonadaceae</taxon>
        <taxon>Cellulomonas</taxon>
    </lineage>
</organism>
<feature type="region of interest" description="Disordered" evidence="5">
    <location>
        <begin position="1"/>
        <end position="30"/>
    </location>
</feature>
<keyword evidence="4 6" id="KW-0472">Membrane</keyword>
<dbReference type="Pfam" id="PF02361">
    <property type="entry name" value="CbiQ"/>
    <property type="match status" value="1"/>
</dbReference>
<dbReference type="GO" id="GO:0005886">
    <property type="term" value="C:plasma membrane"/>
    <property type="evidence" value="ECO:0007669"/>
    <property type="project" value="UniProtKB-ARBA"/>
</dbReference>
<dbReference type="Proteomes" id="UP000321386">
    <property type="component" value="Unassembled WGS sequence"/>
</dbReference>
<dbReference type="PANTHER" id="PTHR33514:SF13">
    <property type="entry name" value="PROTEIN ABCI12, CHLOROPLASTIC"/>
    <property type="match status" value="1"/>
</dbReference>
<keyword evidence="8" id="KW-1185">Reference proteome</keyword>
<evidence type="ECO:0000256" key="1">
    <source>
        <dbReference type="ARBA" id="ARBA00004141"/>
    </source>
</evidence>
<evidence type="ECO:0000256" key="6">
    <source>
        <dbReference type="SAM" id="Phobius"/>
    </source>
</evidence>
<gene>
    <name evidence="7" type="ORF">CPE01_23480</name>
</gene>
<evidence type="ECO:0000313" key="7">
    <source>
        <dbReference type="EMBL" id="GEK18615.1"/>
    </source>
</evidence>
<evidence type="ECO:0000256" key="5">
    <source>
        <dbReference type="SAM" id="MobiDB-lite"/>
    </source>
</evidence>
<accession>A0A510V0K3</accession>
<keyword evidence="2 6" id="KW-0812">Transmembrane</keyword>
<dbReference type="PANTHER" id="PTHR33514">
    <property type="entry name" value="PROTEIN ABCI12, CHLOROPLASTIC"/>
    <property type="match status" value="1"/>
</dbReference>
<comment type="subcellular location">
    <subcellularLocation>
        <location evidence="1">Membrane</location>
        <topology evidence="1">Multi-pass membrane protein</topology>
    </subcellularLocation>
</comment>
<dbReference type="RefSeq" id="WP_146806948.1">
    <property type="nucleotide sequence ID" value="NZ_BJUA01000011.1"/>
</dbReference>
<feature type="transmembrane region" description="Helical" evidence="6">
    <location>
        <begin position="102"/>
        <end position="123"/>
    </location>
</feature>
<dbReference type="EMBL" id="BJUA01000011">
    <property type="protein sequence ID" value="GEK18615.1"/>
    <property type="molecule type" value="Genomic_DNA"/>
</dbReference>
<protein>
    <submittedName>
        <fullName evidence="7">Cobalt ABC transporter permease</fullName>
    </submittedName>
</protein>
<proteinExistence type="predicted"/>
<evidence type="ECO:0000256" key="4">
    <source>
        <dbReference type="ARBA" id="ARBA00023136"/>
    </source>
</evidence>
<keyword evidence="3 6" id="KW-1133">Transmembrane helix</keyword>
<name>A0A510V0K3_9CELL</name>
<evidence type="ECO:0000256" key="3">
    <source>
        <dbReference type="ARBA" id="ARBA00022989"/>
    </source>
</evidence>
<evidence type="ECO:0000313" key="8">
    <source>
        <dbReference type="Proteomes" id="UP000321386"/>
    </source>
</evidence>
<dbReference type="CDD" id="cd16914">
    <property type="entry name" value="EcfT"/>
    <property type="match status" value="1"/>
</dbReference>
<dbReference type="OrthoDB" id="509049at2"/>